<dbReference type="CDD" id="cd07067">
    <property type="entry name" value="HP_PGM_like"/>
    <property type="match status" value="1"/>
</dbReference>
<dbReference type="Pfam" id="PF00300">
    <property type="entry name" value="His_Phos_1"/>
    <property type="match status" value="1"/>
</dbReference>
<dbReference type="SUPFAM" id="SSF53254">
    <property type="entry name" value="Phosphoglycerate mutase-like"/>
    <property type="match status" value="1"/>
</dbReference>
<sequence>MKTLHLLRHAKSSQDESGLEDRERGLTARGEQDAPRMGAALADELEPMVIVVSAARRAQLTLEGLCAGWPGLGDLEHRTEGALYTFDGDNLQDWLRTQAGAGDSLFLIGHNPAFTDLINQLVGEKAIDNLPTAGYARLQLDIDDWPKLWPGCGTLERVIRPKEL</sequence>
<dbReference type="InterPro" id="IPR013078">
    <property type="entry name" value="His_Pase_superF_clade-1"/>
</dbReference>
<evidence type="ECO:0000256" key="1">
    <source>
        <dbReference type="SAM" id="MobiDB-lite"/>
    </source>
</evidence>
<reference evidence="2 3" key="1">
    <citation type="submission" date="2019-04" db="EMBL/GenBank/DDBJ databases">
        <title>Taxonomy of novel Haliea sp. from mangrove soil of West Coast of India.</title>
        <authorList>
            <person name="Verma A."/>
            <person name="Kumar P."/>
            <person name="Krishnamurthi S."/>
        </authorList>
    </citation>
    <scope>NUCLEOTIDE SEQUENCE [LARGE SCALE GENOMIC DNA]</scope>
    <source>
        <strain evidence="2 3">SAOS-164</strain>
    </source>
</reference>
<dbReference type="Gene3D" id="3.40.50.1240">
    <property type="entry name" value="Phosphoglycerate mutase-like"/>
    <property type="match status" value="1"/>
</dbReference>
<dbReference type="OrthoDB" id="9810154at2"/>
<keyword evidence="3" id="KW-1185">Reference proteome</keyword>
<dbReference type="InterPro" id="IPR029033">
    <property type="entry name" value="His_PPase_superfam"/>
</dbReference>
<dbReference type="Proteomes" id="UP000298050">
    <property type="component" value="Unassembled WGS sequence"/>
</dbReference>
<dbReference type="AlphaFoldDB" id="A0A4Z0M8L9"/>
<feature type="region of interest" description="Disordered" evidence="1">
    <location>
        <begin position="1"/>
        <end position="34"/>
    </location>
</feature>
<protein>
    <submittedName>
        <fullName evidence="2">Phosphoglycerate mutase</fullName>
    </submittedName>
</protein>
<name>A0A4Z0M8L9_9GAMM</name>
<feature type="compositionally biased region" description="Basic residues" evidence="1">
    <location>
        <begin position="1"/>
        <end position="11"/>
    </location>
</feature>
<feature type="compositionally biased region" description="Basic and acidic residues" evidence="1">
    <location>
        <begin position="19"/>
        <end position="34"/>
    </location>
</feature>
<evidence type="ECO:0000313" key="2">
    <source>
        <dbReference type="EMBL" id="TGD75736.1"/>
    </source>
</evidence>
<comment type="caution">
    <text evidence="2">The sequence shown here is derived from an EMBL/GenBank/DDBJ whole genome shotgun (WGS) entry which is preliminary data.</text>
</comment>
<evidence type="ECO:0000313" key="3">
    <source>
        <dbReference type="Proteomes" id="UP000298050"/>
    </source>
</evidence>
<gene>
    <name evidence="2" type="ORF">E4634_02330</name>
</gene>
<organism evidence="2 3">
    <name type="scientific">Mangrovimicrobium sediminis</name>
    <dbReference type="NCBI Taxonomy" id="2562682"/>
    <lineage>
        <taxon>Bacteria</taxon>
        <taxon>Pseudomonadati</taxon>
        <taxon>Pseudomonadota</taxon>
        <taxon>Gammaproteobacteria</taxon>
        <taxon>Cellvibrionales</taxon>
        <taxon>Halieaceae</taxon>
        <taxon>Mangrovimicrobium</taxon>
    </lineage>
</organism>
<proteinExistence type="predicted"/>
<accession>A0A4Z0M8L9</accession>
<dbReference type="EMBL" id="SRLE01000002">
    <property type="protein sequence ID" value="TGD75736.1"/>
    <property type="molecule type" value="Genomic_DNA"/>
</dbReference>
<dbReference type="RefSeq" id="WP_135440988.1">
    <property type="nucleotide sequence ID" value="NZ_SRLE01000002.1"/>
</dbReference>